<gene>
    <name evidence="3" type="ORF">BDN70DRAFT_990339</name>
</gene>
<dbReference type="InterPro" id="IPR001138">
    <property type="entry name" value="Zn2Cys6_DnaBD"/>
</dbReference>
<sequence length="435" mass="49153">MDGHDDDSRRESSLPRSLIPHLYRHPPNRDSSTRTTLYRPDIPLPPLPPPRRPAWSEGEAGPSSGVPARYRRRPGSISPLPDPFARPPESYAGRDPSYLILPGPPIQPHHPQQPHHFHQPQPYYPHQQQNYHANDLVLLPDINDGSHFSFRHDPYLSVANLSLHTPPPPPTHFRSPSSAGGSHAYRSDSYSDTFVSIHGDDDDDNYNDNSQQQPKRRRAESLQDSAPRKQQLQATPRKTAVACNFCRGKLFYIYITEGGHLITLDLSECRFLGRKLRCNGARPICSHCAARQIHCEYVSAPKRRGPGKAKKGSRTKKAGASRLDPSGSNSNNNIVNSNDMADRPSSSVQHQSDTHTHSQLLPPYEINVQGPEMRPYTQVMSMDTLDLFSFEPPAQAPRYPSGDVEEMMMRRYYSRTRSPRRRETSSEDRSGAEWE</sequence>
<dbReference type="GO" id="GO:0000981">
    <property type="term" value="F:DNA-binding transcription factor activity, RNA polymerase II-specific"/>
    <property type="evidence" value="ECO:0007669"/>
    <property type="project" value="InterPro"/>
</dbReference>
<dbReference type="SUPFAM" id="SSF57701">
    <property type="entry name" value="Zn2/Cys6 DNA-binding domain"/>
    <property type="match status" value="1"/>
</dbReference>
<dbReference type="OrthoDB" id="3063777at2759"/>
<feature type="region of interest" description="Disordered" evidence="1">
    <location>
        <begin position="413"/>
        <end position="435"/>
    </location>
</feature>
<feature type="region of interest" description="Disordered" evidence="1">
    <location>
        <begin position="1"/>
        <end position="127"/>
    </location>
</feature>
<dbReference type="Pfam" id="PF00172">
    <property type="entry name" value="Zn_clus"/>
    <property type="match status" value="1"/>
</dbReference>
<dbReference type="AlphaFoldDB" id="A0A9P5ZAU9"/>
<dbReference type="PANTHER" id="PTHR47783">
    <property type="entry name" value="ZN(II)2CYS6 TRANSCRIPTION FACTOR (EUROFUNG)-RELATED"/>
    <property type="match status" value="1"/>
</dbReference>
<feature type="domain" description="Zn(2)-C6 fungal-type" evidence="2">
    <location>
        <begin position="269"/>
        <end position="303"/>
    </location>
</feature>
<dbReference type="GO" id="GO:0008270">
    <property type="term" value="F:zinc ion binding"/>
    <property type="evidence" value="ECO:0007669"/>
    <property type="project" value="InterPro"/>
</dbReference>
<feature type="compositionally biased region" description="Basic residues" evidence="1">
    <location>
        <begin position="301"/>
        <end position="319"/>
    </location>
</feature>
<dbReference type="InterPro" id="IPR036864">
    <property type="entry name" value="Zn2-C6_fun-type_DNA-bd_sf"/>
</dbReference>
<proteinExistence type="predicted"/>
<feature type="compositionally biased region" description="Pro residues" evidence="1">
    <location>
        <begin position="42"/>
        <end position="52"/>
    </location>
</feature>
<protein>
    <recommendedName>
        <fullName evidence="2">Zn(2)-C6 fungal-type domain-containing protein</fullName>
    </recommendedName>
</protein>
<dbReference type="Gene3D" id="4.10.240.10">
    <property type="entry name" value="Zn(2)-C6 fungal-type DNA-binding domain"/>
    <property type="match status" value="1"/>
</dbReference>
<dbReference type="Proteomes" id="UP000807469">
    <property type="component" value="Unassembled WGS sequence"/>
</dbReference>
<dbReference type="EMBL" id="MU155153">
    <property type="protein sequence ID" value="KAF9483470.1"/>
    <property type="molecule type" value="Genomic_DNA"/>
</dbReference>
<evidence type="ECO:0000256" key="1">
    <source>
        <dbReference type="SAM" id="MobiDB-lite"/>
    </source>
</evidence>
<keyword evidence="4" id="KW-1185">Reference proteome</keyword>
<dbReference type="CDD" id="cd00067">
    <property type="entry name" value="GAL4"/>
    <property type="match status" value="1"/>
</dbReference>
<feature type="compositionally biased region" description="Polar residues" evidence="1">
    <location>
        <begin position="222"/>
        <end position="234"/>
    </location>
</feature>
<accession>A0A9P5ZAU9</accession>
<feature type="compositionally biased region" description="Basic and acidic residues" evidence="1">
    <location>
        <begin position="421"/>
        <end position="435"/>
    </location>
</feature>
<comment type="caution">
    <text evidence="3">The sequence shown here is derived from an EMBL/GenBank/DDBJ whole genome shotgun (WGS) entry which is preliminary data.</text>
</comment>
<evidence type="ECO:0000313" key="4">
    <source>
        <dbReference type="Proteomes" id="UP000807469"/>
    </source>
</evidence>
<organism evidence="3 4">
    <name type="scientific">Pholiota conissans</name>
    <dbReference type="NCBI Taxonomy" id="109636"/>
    <lineage>
        <taxon>Eukaryota</taxon>
        <taxon>Fungi</taxon>
        <taxon>Dikarya</taxon>
        <taxon>Basidiomycota</taxon>
        <taxon>Agaricomycotina</taxon>
        <taxon>Agaricomycetes</taxon>
        <taxon>Agaricomycetidae</taxon>
        <taxon>Agaricales</taxon>
        <taxon>Agaricineae</taxon>
        <taxon>Strophariaceae</taxon>
        <taxon>Pholiota</taxon>
    </lineage>
</organism>
<evidence type="ECO:0000259" key="2">
    <source>
        <dbReference type="Pfam" id="PF00172"/>
    </source>
</evidence>
<feature type="compositionally biased region" description="Low complexity" evidence="1">
    <location>
        <begin position="326"/>
        <end position="338"/>
    </location>
</feature>
<reference evidence="3" key="1">
    <citation type="submission" date="2020-11" db="EMBL/GenBank/DDBJ databases">
        <authorList>
            <consortium name="DOE Joint Genome Institute"/>
            <person name="Ahrendt S."/>
            <person name="Riley R."/>
            <person name="Andreopoulos W."/>
            <person name="Labutti K."/>
            <person name="Pangilinan J."/>
            <person name="Ruiz-Duenas F.J."/>
            <person name="Barrasa J.M."/>
            <person name="Sanchez-Garcia M."/>
            <person name="Camarero S."/>
            <person name="Miyauchi S."/>
            <person name="Serrano A."/>
            <person name="Linde D."/>
            <person name="Babiker R."/>
            <person name="Drula E."/>
            <person name="Ayuso-Fernandez I."/>
            <person name="Pacheco R."/>
            <person name="Padilla G."/>
            <person name="Ferreira P."/>
            <person name="Barriuso J."/>
            <person name="Kellner H."/>
            <person name="Castanera R."/>
            <person name="Alfaro M."/>
            <person name="Ramirez L."/>
            <person name="Pisabarro A.G."/>
            <person name="Kuo A."/>
            <person name="Tritt A."/>
            <person name="Lipzen A."/>
            <person name="He G."/>
            <person name="Yan M."/>
            <person name="Ng V."/>
            <person name="Cullen D."/>
            <person name="Martin F."/>
            <person name="Rosso M.-N."/>
            <person name="Henrissat B."/>
            <person name="Hibbett D."/>
            <person name="Martinez A.T."/>
            <person name="Grigoriev I.V."/>
        </authorList>
    </citation>
    <scope>NUCLEOTIDE SEQUENCE</scope>
    <source>
        <strain evidence="3">CIRM-BRFM 674</strain>
    </source>
</reference>
<dbReference type="PANTHER" id="PTHR47783:SF1">
    <property type="entry name" value="ZN(II)2CYS6 TRANSCRIPTION FACTOR (EUROFUNG)"/>
    <property type="match status" value="1"/>
</dbReference>
<feature type="region of interest" description="Disordered" evidence="1">
    <location>
        <begin position="301"/>
        <end position="362"/>
    </location>
</feature>
<feature type="region of interest" description="Disordered" evidence="1">
    <location>
        <begin position="161"/>
        <end position="234"/>
    </location>
</feature>
<evidence type="ECO:0000313" key="3">
    <source>
        <dbReference type="EMBL" id="KAF9483470.1"/>
    </source>
</evidence>
<feature type="compositionally biased region" description="Basic and acidic residues" evidence="1">
    <location>
        <begin position="1"/>
        <end position="13"/>
    </location>
</feature>
<name>A0A9P5ZAU9_9AGAR</name>